<feature type="region of interest" description="Disordered" evidence="1">
    <location>
        <begin position="1"/>
        <end position="97"/>
    </location>
</feature>
<protein>
    <submittedName>
        <fullName evidence="2">Uncharacterized protein</fullName>
    </submittedName>
</protein>
<comment type="caution">
    <text evidence="2">The sequence shown here is derived from an EMBL/GenBank/DDBJ whole genome shotgun (WGS) entry which is preliminary data.</text>
</comment>
<evidence type="ECO:0000256" key="1">
    <source>
        <dbReference type="SAM" id="MobiDB-lite"/>
    </source>
</evidence>
<feature type="compositionally biased region" description="Basic and acidic residues" evidence="1">
    <location>
        <begin position="85"/>
        <end position="97"/>
    </location>
</feature>
<feature type="compositionally biased region" description="Low complexity" evidence="1">
    <location>
        <begin position="50"/>
        <end position="59"/>
    </location>
</feature>
<reference evidence="2 3" key="1">
    <citation type="submission" date="2019-07" db="EMBL/GenBank/DDBJ databases">
        <title>Whole genome shotgun sequence of Cellulomonas composti NBRC 100758.</title>
        <authorList>
            <person name="Hosoyama A."/>
            <person name="Uohara A."/>
            <person name="Ohji S."/>
            <person name="Ichikawa N."/>
        </authorList>
    </citation>
    <scope>NUCLEOTIDE SEQUENCE [LARGE SCALE GENOMIC DNA]</scope>
    <source>
        <strain evidence="2 3">NBRC 100758</strain>
    </source>
</reference>
<dbReference type="RefSeq" id="WP_146842669.1">
    <property type="nucleotide sequence ID" value="NZ_BJWG01000006.1"/>
</dbReference>
<keyword evidence="3" id="KW-1185">Reference proteome</keyword>
<evidence type="ECO:0000313" key="2">
    <source>
        <dbReference type="EMBL" id="GEL95017.1"/>
    </source>
</evidence>
<evidence type="ECO:0000313" key="3">
    <source>
        <dbReference type="Proteomes" id="UP000321720"/>
    </source>
</evidence>
<gene>
    <name evidence="2" type="ORF">CCO02nite_16750</name>
</gene>
<dbReference type="AlphaFoldDB" id="A0A511JAK7"/>
<dbReference type="EMBL" id="BJWG01000006">
    <property type="protein sequence ID" value="GEL95017.1"/>
    <property type="molecule type" value="Genomic_DNA"/>
</dbReference>
<dbReference type="Proteomes" id="UP000321720">
    <property type="component" value="Unassembled WGS sequence"/>
</dbReference>
<proteinExistence type="predicted"/>
<name>A0A511JAK7_9CELL</name>
<accession>A0A511JAK7</accession>
<organism evidence="2 3">
    <name type="scientific">Cellulomonas composti</name>
    <dbReference type="NCBI Taxonomy" id="266130"/>
    <lineage>
        <taxon>Bacteria</taxon>
        <taxon>Bacillati</taxon>
        <taxon>Actinomycetota</taxon>
        <taxon>Actinomycetes</taxon>
        <taxon>Micrococcales</taxon>
        <taxon>Cellulomonadaceae</taxon>
        <taxon>Cellulomonas</taxon>
    </lineage>
</organism>
<sequence length="97" mass="10084">MSTPRRSRRAIRPAGTVGPDDAPLRSTLPALEDVPAAPVSAPEPDESDDAGAPASSGASRSDDALLQLRGADDSDVGWGSDGDANDARLQRDKPPHW</sequence>
<feature type="compositionally biased region" description="Basic residues" evidence="1">
    <location>
        <begin position="1"/>
        <end position="11"/>
    </location>
</feature>